<name>A0A9X2RIW3_9PROT</name>
<dbReference type="Proteomes" id="UP001142610">
    <property type="component" value="Unassembled WGS sequence"/>
</dbReference>
<sequence length="324" mass="34491">MLRARDGLRWWTDELTGMLPRRLRSAIGGSKEVMTVRMENGGLVAENGSADTIGDHDGPLQLDLGVRPLLSRQTSYPVAVEANLAQIVSHDTEKLFPFSRGEVLTGHRVLGRSGGQLAVELVVLPYAGVRDELAIADTALGEHSFDVTAQLPGGSSVLLRRPDERMQVNAPGKPRASLTGRGLVAAFLAGLLFYGLFLVWSRTTADAALENASAAARRVLPSAANRAEEGRLRGAALTAREGTSILTVLSTVTNAVPDGSHLTGFTMDGTELSVRGLSNDAAPLLAAIEGQALLSAAQFAEPVRRRPGEDKESFEITAQVRKRP</sequence>
<feature type="transmembrane region" description="Helical" evidence="2">
    <location>
        <begin position="182"/>
        <end position="200"/>
    </location>
</feature>
<reference evidence="3" key="1">
    <citation type="submission" date="2022-07" db="EMBL/GenBank/DDBJ databases">
        <title>Parvularcula maris sp. nov., an algicidal bacterium isolated from seawater.</title>
        <authorList>
            <person name="Li F."/>
        </authorList>
    </citation>
    <scope>NUCLEOTIDE SEQUENCE</scope>
    <source>
        <strain evidence="3">BGMRC 0090</strain>
    </source>
</reference>
<dbReference type="InterPro" id="IPR007813">
    <property type="entry name" value="PilN"/>
</dbReference>
<evidence type="ECO:0000256" key="1">
    <source>
        <dbReference type="SAM" id="MobiDB-lite"/>
    </source>
</evidence>
<dbReference type="AlphaFoldDB" id="A0A9X2RIW3"/>
<keyword evidence="4" id="KW-1185">Reference proteome</keyword>
<evidence type="ECO:0000313" key="4">
    <source>
        <dbReference type="Proteomes" id="UP001142610"/>
    </source>
</evidence>
<protein>
    <submittedName>
        <fullName evidence="3">PilN domain-containing protein</fullName>
    </submittedName>
</protein>
<feature type="region of interest" description="Disordered" evidence="1">
    <location>
        <begin position="304"/>
        <end position="324"/>
    </location>
</feature>
<dbReference type="Pfam" id="PF05137">
    <property type="entry name" value="PilN"/>
    <property type="match status" value="1"/>
</dbReference>
<gene>
    <name evidence="3" type="ORF">NOG11_14015</name>
</gene>
<keyword evidence="2" id="KW-1133">Transmembrane helix</keyword>
<dbReference type="EMBL" id="JANIBC010000020">
    <property type="protein sequence ID" value="MCQ8186494.1"/>
    <property type="molecule type" value="Genomic_DNA"/>
</dbReference>
<keyword evidence="2" id="KW-0472">Membrane</keyword>
<keyword evidence="2" id="KW-0812">Transmembrane</keyword>
<comment type="caution">
    <text evidence="3">The sequence shown here is derived from an EMBL/GenBank/DDBJ whole genome shotgun (WGS) entry which is preliminary data.</text>
</comment>
<organism evidence="3 4">
    <name type="scientific">Parvularcula maris</name>
    <dbReference type="NCBI Taxonomy" id="2965077"/>
    <lineage>
        <taxon>Bacteria</taxon>
        <taxon>Pseudomonadati</taxon>
        <taxon>Pseudomonadota</taxon>
        <taxon>Alphaproteobacteria</taxon>
        <taxon>Parvularculales</taxon>
        <taxon>Parvularculaceae</taxon>
        <taxon>Parvularcula</taxon>
    </lineage>
</organism>
<feature type="compositionally biased region" description="Basic and acidic residues" evidence="1">
    <location>
        <begin position="304"/>
        <end position="314"/>
    </location>
</feature>
<accession>A0A9X2RIW3</accession>
<proteinExistence type="predicted"/>
<evidence type="ECO:0000256" key="2">
    <source>
        <dbReference type="SAM" id="Phobius"/>
    </source>
</evidence>
<evidence type="ECO:0000313" key="3">
    <source>
        <dbReference type="EMBL" id="MCQ8186494.1"/>
    </source>
</evidence>